<sequence>MPFFRHGQETERRRASDNHVRHRSPVQRSRQAYGGDGTASLVRGSESAIEEPRSQRGATSSNIQSLRALAINDRPSSQACDTDEDNEDDNEDDDNDDDDEHDNEDDDEDEEDDEKDDTRGGNDVGNDDDSNGNRSNSKPRSAIQVSAALPSPLDAQFASWTVSNIRARMADDKRTKVSTNWQFPSPQPLVVYTTHGSDDPAENGARGFRRFGETKGDFEAKFPEYKKRKKEYFVRGLVFEELLALLSRSVISHITPGQNGLDGQTRVRRFVVMRPEITNGRPGFLALPILTYQGQGVACRGVVKSNHTIIYTPRQQSGHDASPQPPQPRSGELPRRLVSGGAEPGLLTPSVQVTPRYRDRPGFSLDPMARLNYGEPQSFDYGVKVKSFGQIHASSMEAFEYQFRLVWLNRRIQYAGHHTSQSPGSPSGYLSPPSADESSVPRADGSLEPRAGPSRDAAQHGRSDSGVAGPVDFRSANTPQQVLIALQQLRAFAEHRNLPAPPNIEPARAQYLAANPSVRSIWFDNIKEHWRTIARERQAARATNDAEDDDSNSE</sequence>
<gene>
    <name evidence="3" type="ORF">LTR09_008147</name>
</gene>
<organism evidence="3 4">
    <name type="scientific">Extremus antarcticus</name>
    <dbReference type="NCBI Taxonomy" id="702011"/>
    <lineage>
        <taxon>Eukaryota</taxon>
        <taxon>Fungi</taxon>
        <taxon>Dikarya</taxon>
        <taxon>Ascomycota</taxon>
        <taxon>Pezizomycotina</taxon>
        <taxon>Dothideomycetes</taxon>
        <taxon>Dothideomycetidae</taxon>
        <taxon>Mycosphaerellales</taxon>
        <taxon>Extremaceae</taxon>
        <taxon>Extremus</taxon>
    </lineage>
</organism>
<evidence type="ECO:0000259" key="2">
    <source>
        <dbReference type="Pfam" id="PF20233"/>
    </source>
</evidence>
<evidence type="ECO:0000256" key="1">
    <source>
        <dbReference type="SAM" id="MobiDB-lite"/>
    </source>
</evidence>
<dbReference type="InterPro" id="IPR046497">
    <property type="entry name" value="DUF6590"/>
</dbReference>
<dbReference type="AlphaFoldDB" id="A0AAJ0GCM9"/>
<evidence type="ECO:0000313" key="3">
    <source>
        <dbReference type="EMBL" id="KAK3050781.1"/>
    </source>
</evidence>
<reference evidence="3" key="1">
    <citation type="submission" date="2023-04" db="EMBL/GenBank/DDBJ databases">
        <title>Black Yeasts Isolated from many extreme environments.</title>
        <authorList>
            <person name="Coleine C."/>
            <person name="Stajich J.E."/>
            <person name="Selbmann L."/>
        </authorList>
    </citation>
    <scope>NUCLEOTIDE SEQUENCE</scope>
    <source>
        <strain evidence="3">CCFEE 5312</strain>
    </source>
</reference>
<feature type="compositionally biased region" description="Acidic residues" evidence="1">
    <location>
        <begin position="81"/>
        <end position="115"/>
    </location>
</feature>
<dbReference type="Proteomes" id="UP001271007">
    <property type="component" value="Unassembled WGS sequence"/>
</dbReference>
<feature type="region of interest" description="Disordered" evidence="1">
    <location>
        <begin position="313"/>
        <end position="359"/>
    </location>
</feature>
<dbReference type="EMBL" id="JAWDJX010000030">
    <property type="protein sequence ID" value="KAK3050781.1"/>
    <property type="molecule type" value="Genomic_DNA"/>
</dbReference>
<feature type="compositionally biased region" description="Basic and acidic residues" evidence="1">
    <location>
        <begin position="1"/>
        <end position="19"/>
    </location>
</feature>
<protein>
    <recommendedName>
        <fullName evidence="2">DUF6590 domain-containing protein</fullName>
    </recommendedName>
</protein>
<comment type="caution">
    <text evidence="3">The sequence shown here is derived from an EMBL/GenBank/DDBJ whole genome shotgun (WGS) entry which is preliminary data.</text>
</comment>
<feature type="region of interest" description="Disordered" evidence="1">
    <location>
        <begin position="1"/>
        <end position="143"/>
    </location>
</feature>
<keyword evidence="4" id="KW-1185">Reference proteome</keyword>
<proteinExistence type="predicted"/>
<feature type="compositionally biased region" description="Low complexity" evidence="1">
    <location>
        <begin position="420"/>
        <end position="434"/>
    </location>
</feature>
<evidence type="ECO:0000313" key="4">
    <source>
        <dbReference type="Proteomes" id="UP001271007"/>
    </source>
</evidence>
<feature type="domain" description="DUF6590" evidence="2">
    <location>
        <begin position="231"/>
        <end position="400"/>
    </location>
</feature>
<name>A0AAJ0GCM9_9PEZI</name>
<accession>A0AAJ0GCM9</accession>
<dbReference type="Pfam" id="PF20233">
    <property type="entry name" value="DUF6590"/>
    <property type="match status" value="1"/>
</dbReference>
<feature type="compositionally biased region" description="Polar residues" evidence="1">
    <location>
        <begin position="56"/>
        <end position="65"/>
    </location>
</feature>
<feature type="region of interest" description="Disordered" evidence="1">
    <location>
        <begin position="417"/>
        <end position="473"/>
    </location>
</feature>